<evidence type="ECO:0000256" key="2">
    <source>
        <dbReference type="ARBA" id="ARBA00009435"/>
    </source>
</evidence>
<dbReference type="CDD" id="cd00200">
    <property type="entry name" value="WD40"/>
    <property type="match status" value="1"/>
</dbReference>
<feature type="compositionally biased region" description="Polar residues" evidence="9">
    <location>
        <begin position="669"/>
        <end position="678"/>
    </location>
</feature>
<dbReference type="InterPro" id="IPR037264">
    <property type="entry name" value="TFIID_NTD2_sf"/>
</dbReference>
<dbReference type="InterPro" id="IPR015943">
    <property type="entry name" value="WD40/YVTN_repeat-like_dom_sf"/>
</dbReference>
<dbReference type="Gene3D" id="1.25.40.500">
    <property type="entry name" value="TFIID subunit TAF5, NTD2 domain"/>
    <property type="match status" value="1"/>
</dbReference>
<dbReference type="PANTHER" id="PTHR19879">
    <property type="entry name" value="TRANSCRIPTION INITIATION FACTOR TFIID"/>
    <property type="match status" value="1"/>
</dbReference>
<dbReference type="RefSeq" id="XP_018075719.1">
    <property type="nucleotide sequence ID" value="XM_018214394.1"/>
</dbReference>
<dbReference type="GO" id="GO:0005669">
    <property type="term" value="C:transcription factor TFIID complex"/>
    <property type="evidence" value="ECO:0007669"/>
    <property type="project" value="TreeGrafter"/>
</dbReference>
<dbReference type="STRING" id="149040.A0A194XMP6"/>
<dbReference type="AlphaFoldDB" id="A0A194XMP6"/>
<keyword evidence="4" id="KW-0677">Repeat</keyword>
<dbReference type="CDD" id="cd08044">
    <property type="entry name" value="TAF5_NTD2"/>
    <property type="match status" value="1"/>
</dbReference>
<evidence type="ECO:0000256" key="4">
    <source>
        <dbReference type="ARBA" id="ARBA00022737"/>
    </source>
</evidence>
<dbReference type="SMART" id="SM00667">
    <property type="entry name" value="LisH"/>
    <property type="match status" value="1"/>
</dbReference>
<dbReference type="OrthoDB" id="10266330at2759"/>
<dbReference type="SUPFAM" id="SSF50978">
    <property type="entry name" value="WD40 repeat-like"/>
    <property type="match status" value="1"/>
</dbReference>
<keyword evidence="5" id="KW-0805">Transcription regulation</keyword>
<evidence type="ECO:0000256" key="9">
    <source>
        <dbReference type="SAM" id="MobiDB-lite"/>
    </source>
</evidence>
<accession>A0A194XMP6</accession>
<evidence type="ECO:0000256" key="3">
    <source>
        <dbReference type="ARBA" id="ARBA00022574"/>
    </source>
</evidence>
<dbReference type="Gene3D" id="2.130.10.10">
    <property type="entry name" value="YVTN repeat-like/Quinoprotein amine dehydrogenase"/>
    <property type="match status" value="2"/>
</dbReference>
<name>A0A194XMP6_MOLSC</name>
<feature type="repeat" description="WD" evidence="8">
    <location>
        <begin position="522"/>
        <end position="565"/>
    </location>
</feature>
<feature type="repeat" description="WD" evidence="8">
    <location>
        <begin position="371"/>
        <end position="402"/>
    </location>
</feature>
<feature type="repeat" description="WD" evidence="8">
    <location>
        <begin position="616"/>
        <end position="643"/>
    </location>
</feature>
<keyword evidence="6" id="KW-0804">Transcription</keyword>
<evidence type="ECO:0000313" key="11">
    <source>
        <dbReference type="EMBL" id="KUJ21364.1"/>
    </source>
</evidence>
<feature type="region of interest" description="Disordered" evidence="9">
    <location>
        <begin position="669"/>
        <end position="701"/>
    </location>
</feature>
<dbReference type="GeneID" id="28824120"/>
<dbReference type="Proteomes" id="UP000070700">
    <property type="component" value="Unassembled WGS sequence"/>
</dbReference>
<proteinExistence type="inferred from homology"/>
<dbReference type="InterPro" id="IPR036322">
    <property type="entry name" value="WD40_repeat_dom_sf"/>
</dbReference>
<dbReference type="InterPro" id="IPR007582">
    <property type="entry name" value="TFIID_NTD2"/>
</dbReference>
<feature type="repeat" description="WD" evidence="8">
    <location>
        <begin position="480"/>
        <end position="511"/>
    </location>
</feature>
<dbReference type="PRINTS" id="PR00320">
    <property type="entry name" value="GPROTEINBRPT"/>
</dbReference>
<keyword evidence="7" id="KW-0539">Nucleus</keyword>
<dbReference type="GO" id="GO:0016251">
    <property type="term" value="F:RNA polymerase II general transcription initiation factor activity"/>
    <property type="evidence" value="ECO:0007669"/>
    <property type="project" value="TreeGrafter"/>
</dbReference>
<comment type="subcellular location">
    <subcellularLocation>
        <location evidence="1">Nucleus</location>
    </subcellularLocation>
</comment>
<evidence type="ECO:0000256" key="1">
    <source>
        <dbReference type="ARBA" id="ARBA00004123"/>
    </source>
</evidence>
<evidence type="ECO:0000313" key="12">
    <source>
        <dbReference type="Proteomes" id="UP000070700"/>
    </source>
</evidence>
<dbReference type="PROSITE" id="PS50082">
    <property type="entry name" value="WD_REPEATS_2"/>
    <property type="match status" value="6"/>
</dbReference>
<evidence type="ECO:0000256" key="5">
    <source>
        <dbReference type="ARBA" id="ARBA00023015"/>
    </source>
</evidence>
<dbReference type="InterPro" id="IPR020472">
    <property type="entry name" value="WD40_PAC1"/>
</dbReference>
<dbReference type="InterPro" id="IPR019775">
    <property type="entry name" value="WD40_repeat_CS"/>
</dbReference>
<organism evidence="11 12">
    <name type="scientific">Mollisia scopiformis</name>
    <name type="common">Conifer needle endophyte fungus</name>
    <name type="synonym">Phialocephala scopiformis</name>
    <dbReference type="NCBI Taxonomy" id="149040"/>
    <lineage>
        <taxon>Eukaryota</taxon>
        <taxon>Fungi</taxon>
        <taxon>Dikarya</taxon>
        <taxon>Ascomycota</taxon>
        <taxon>Pezizomycotina</taxon>
        <taxon>Leotiomycetes</taxon>
        <taxon>Helotiales</taxon>
        <taxon>Mollisiaceae</taxon>
        <taxon>Mollisia</taxon>
    </lineage>
</organism>
<gene>
    <name evidence="11" type="ORF">LY89DRAFT_681893</name>
</gene>
<feature type="domain" description="TFIID subunit TAF5 NTD2" evidence="10">
    <location>
        <begin position="83"/>
        <end position="215"/>
    </location>
</feature>
<dbReference type="Pfam" id="PF00400">
    <property type="entry name" value="WD40"/>
    <property type="match status" value="6"/>
</dbReference>
<dbReference type="InParanoid" id="A0A194XMP6"/>
<keyword evidence="3 8" id="KW-0853">WD repeat</keyword>
<feature type="repeat" description="WD" evidence="8">
    <location>
        <begin position="566"/>
        <end position="607"/>
    </location>
</feature>
<feature type="compositionally biased region" description="Low complexity" evidence="9">
    <location>
        <begin position="21"/>
        <end position="36"/>
    </location>
</feature>
<dbReference type="FunCoup" id="A0A194XMP6">
    <property type="interactions" value="797"/>
</dbReference>
<feature type="region of interest" description="Disordered" evidence="9">
    <location>
        <begin position="1"/>
        <end position="36"/>
    </location>
</feature>
<comment type="similarity">
    <text evidence="2">Belongs to the WD repeat TAF5 family.</text>
</comment>
<dbReference type="PANTHER" id="PTHR19879:SF1">
    <property type="entry name" value="CANNONBALL-RELATED"/>
    <property type="match status" value="1"/>
</dbReference>
<keyword evidence="12" id="KW-1185">Reference proteome</keyword>
<dbReference type="InterPro" id="IPR001680">
    <property type="entry name" value="WD40_rpt"/>
</dbReference>
<dbReference type="SUPFAM" id="SSF160897">
    <property type="entry name" value="Taf5 N-terminal domain-like"/>
    <property type="match status" value="1"/>
</dbReference>
<dbReference type="EMBL" id="KQ947408">
    <property type="protein sequence ID" value="KUJ21364.1"/>
    <property type="molecule type" value="Genomic_DNA"/>
</dbReference>
<evidence type="ECO:0000256" key="8">
    <source>
        <dbReference type="PROSITE-ProRule" id="PRU00221"/>
    </source>
</evidence>
<dbReference type="PROSITE" id="PS50294">
    <property type="entry name" value="WD_REPEATS_REGION"/>
    <property type="match status" value="3"/>
</dbReference>
<dbReference type="SMART" id="SM00320">
    <property type="entry name" value="WD40"/>
    <property type="match status" value="6"/>
</dbReference>
<dbReference type="PROSITE" id="PS50896">
    <property type="entry name" value="LISH"/>
    <property type="match status" value="1"/>
</dbReference>
<dbReference type="Pfam" id="PF08513">
    <property type="entry name" value="LisH"/>
    <property type="match status" value="1"/>
</dbReference>
<dbReference type="InterPro" id="IPR006594">
    <property type="entry name" value="LisH"/>
</dbReference>
<protein>
    <submittedName>
        <fullName evidence="11">WD40 repeat-like protein</fullName>
    </submittedName>
</protein>
<evidence type="ECO:0000259" key="10">
    <source>
        <dbReference type="Pfam" id="PF04494"/>
    </source>
</evidence>
<dbReference type="KEGG" id="psco:LY89DRAFT_681893"/>
<evidence type="ECO:0000256" key="6">
    <source>
        <dbReference type="ARBA" id="ARBA00023163"/>
    </source>
</evidence>
<feature type="repeat" description="WD" evidence="8">
    <location>
        <begin position="423"/>
        <end position="479"/>
    </location>
</feature>
<sequence length="731" mass="80658">MSNHQSQGPGNGPPSAGMSMQHQSGGQAPSSQGQNLSQQNLNQIVIEYLVKKGYNRTEQTLRAESAHVDKDGRPLQDRPDEHGYGKYAKAYTLIRDWAEGNLDVYKFECRRLLWPMFVYSYLELIIHDGSSEGEKFFTAFSSSFEKVHGDELRTLETIKLQQHVFDNSLTKLYRNNKYRIPLNTHVYFGLTTFLEQKDTPVDGGRTILYLLQSYCELRETQRGPLDQFSFDAIVNKTRAQNVDDLDLQEGIEGAFTGVSNKDIMDNTTPLKLGLMAMEHDLASDVRAELEDEDIKNPPHSGKSTLVEEFDHTIKREDSTDAPSRSEIPLPPSRARDVMMEVQKIKEYRDRFKIEGRTGGVGPGISVCMWTFHNSMDSITCIEFSDDTNLVACGTEESYIRVWHAHGEVLHSSLAGEPSTSRRLIGHSGPVYNVSFSPSIESPEDAGSPTPSTAPQLLLSASADKTVRLWSLTSWTCLVVFKGHEGPVWNVRWGPHGHYFATCGWDKTLRVWAQDHISYLRLMVGHDTSVNQIAWHPNGAYVFSASDQADKTVRMWSFVTGDCVRVFSGHTDMISALECSPSGKILASADNTGCIILWDLAKGTMIKRCRGHGKGGVHSLTFSVESTVLVSGGSDGTVRVWDVKLPTDPHPTGDGDTLPTNAANDAARITNGTASGTQPNANAATAAGSKKKGKDTTITPDQISAFPTKKSPVYKVKFTRMNLVMAGGLNLG</sequence>
<dbReference type="Pfam" id="PF04494">
    <property type="entry name" value="TFIID_NTD2"/>
    <property type="match status" value="1"/>
</dbReference>
<feature type="region of interest" description="Disordered" evidence="9">
    <location>
        <begin position="61"/>
        <end position="81"/>
    </location>
</feature>
<dbReference type="GO" id="GO:0006367">
    <property type="term" value="P:transcription initiation at RNA polymerase II promoter"/>
    <property type="evidence" value="ECO:0007669"/>
    <property type="project" value="TreeGrafter"/>
</dbReference>
<dbReference type="PROSITE" id="PS00678">
    <property type="entry name" value="WD_REPEATS_1"/>
    <property type="match status" value="1"/>
</dbReference>
<reference evidence="11 12" key="1">
    <citation type="submission" date="2015-10" db="EMBL/GenBank/DDBJ databases">
        <title>Full genome of DAOMC 229536 Phialocephala scopiformis, a fungal endophyte of spruce producing the potent anti-insectan compound rugulosin.</title>
        <authorList>
            <consortium name="DOE Joint Genome Institute"/>
            <person name="Walker A.K."/>
            <person name="Frasz S.L."/>
            <person name="Seifert K.A."/>
            <person name="Miller J.D."/>
            <person name="Mondo S.J."/>
            <person name="Labutti K."/>
            <person name="Lipzen A."/>
            <person name="Dockter R."/>
            <person name="Kennedy M."/>
            <person name="Grigoriev I.V."/>
            <person name="Spatafora J.W."/>
        </authorList>
    </citation>
    <scope>NUCLEOTIDE SEQUENCE [LARGE SCALE GENOMIC DNA]</scope>
    <source>
        <strain evidence="11 12">CBS 120377</strain>
    </source>
</reference>
<evidence type="ECO:0000256" key="7">
    <source>
        <dbReference type="ARBA" id="ARBA00023242"/>
    </source>
</evidence>